<sequence length="287" mass="32266">MTVITNEHIEFALGRKGAKKAKKRRTGGDANDSGHEFEKAFTLSSILVEINRELTGPTRSQVVRFQSQPLGFVDDLVIYRGATYCDYYELKSGTTQRCTTALKYNIARQQKVLCENRIRGRINIVLRKHLVHAGVAVKRRTGAPISIVGFEEDVRRDLKAILGAVPDLADSYKLITLRILLDGAWHSLGRSADVAKIIAEWRFLANYAVFSSSPTGVSRALTDFFTDVGLELKDERDVVRFKLNGIGGLFLFPVGSPRWKAFERHLLDAKPSDPMVLYEIIERFNHA</sequence>
<evidence type="ECO:0000313" key="2">
    <source>
        <dbReference type="Proteomes" id="UP001177080"/>
    </source>
</evidence>
<gene>
    <name evidence="1" type="ORF">GB928_027700</name>
</gene>
<accession>A0ABT8XMK1</accession>
<proteinExistence type="predicted"/>
<dbReference type="RefSeq" id="WP_244764106.1">
    <property type="nucleotide sequence ID" value="NZ_JALJCJ010000012.1"/>
</dbReference>
<dbReference type="EMBL" id="WHSC02000019">
    <property type="protein sequence ID" value="MDO6124973.1"/>
    <property type="molecule type" value="Genomic_DNA"/>
</dbReference>
<name>A0ABT8XMK1_9HYPH</name>
<keyword evidence="2" id="KW-1185">Reference proteome</keyword>
<dbReference type="Proteomes" id="UP001177080">
    <property type="component" value="Unassembled WGS sequence"/>
</dbReference>
<comment type="caution">
    <text evidence="1">The sequence shown here is derived from an EMBL/GenBank/DDBJ whole genome shotgun (WGS) entry which is preliminary data.</text>
</comment>
<organism evidence="1 2">
    <name type="scientific">Shinella curvata</name>
    <dbReference type="NCBI Taxonomy" id="1817964"/>
    <lineage>
        <taxon>Bacteria</taxon>
        <taxon>Pseudomonadati</taxon>
        <taxon>Pseudomonadota</taxon>
        <taxon>Alphaproteobacteria</taxon>
        <taxon>Hyphomicrobiales</taxon>
        <taxon>Rhizobiaceae</taxon>
        <taxon>Shinella</taxon>
    </lineage>
</organism>
<evidence type="ECO:0008006" key="3">
    <source>
        <dbReference type="Google" id="ProtNLM"/>
    </source>
</evidence>
<protein>
    <recommendedName>
        <fullName evidence="3">TnsA endonuclease-like protein</fullName>
    </recommendedName>
</protein>
<reference evidence="1" key="1">
    <citation type="submission" date="2022-04" db="EMBL/GenBank/DDBJ databases">
        <title>Shinella lacus sp. nov., a novel member of the genus Shinella from water.</title>
        <authorList>
            <person name="Deng Y."/>
        </authorList>
    </citation>
    <scope>NUCLEOTIDE SEQUENCE</scope>
    <source>
        <strain evidence="1">JCM 31239</strain>
    </source>
</reference>
<evidence type="ECO:0000313" key="1">
    <source>
        <dbReference type="EMBL" id="MDO6124973.1"/>
    </source>
</evidence>